<dbReference type="EMBL" id="JBFTWV010000014">
    <property type="protein sequence ID" value="KAL2798208.1"/>
    <property type="molecule type" value="Genomic_DNA"/>
</dbReference>
<dbReference type="Proteomes" id="UP001610563">
    <property type="component" value="Unassembled WGS sequence"/>
</dbReference>
<evidence type="ECO:0000256" key="1">
    <source>
        <dbReference type="SAM" id="MobiDB-lite"/>
    </source>
</evidence>
<protein>
    <submittedName>
        <fullName evidence="2">Uncharacterized protein</fullName>
    </submittedName>
</protein>
<feature type="compositionally biased region" description="Polar residues" evidence="1">
    <location>
        <begin position="68"/>
        <end position="96"/>
    </location>
</feature>
<organism evidence="2 3">
    <name type="scientific">Aspergillus keveii</name>
    <dbReference type="NCBI Taxonomy" id="714993"/>
    <lineage>
        <taxon>Eukaryota</taxon>
        <taxon>Fungi</taxon>
        <taxon>Dikarya</taxon>
        <taxon>Ascomycota</taxon>
        <taxon>Pezizomycotina</taxon>
        <taxon>Eurotiomycetes</taxon>
        <taxon>Eurotiomycetidae</taxon>
        <taxon>Eurotiales</taxon>
        <taxon>Aspergillaceae</taxon>
        <taxon>Aspergillus</taxon>
        <taxon>Aspergillus subgen. Nidulantes</taxon>
    </lineage>
</organism>
<feature type="compositionally biased region" description="Basic residues" evidence="1">
    <location>
        <begin position="116"/>
        <end position="126"/>
    </location>
</feature>
<proteinExistence type="predicted"/>
<comment type="caution">
    <text evidence="2">The sequence shown here is derived from an EMBL/GenBank/DDBJ whole genome shotgun (WGS) entry which is preliminary data.</text>
</comment>
<keyword evidence="3" id="KW-1185">Reference proteome</keyword>
<evidence type="ECO:0000313" key="3">
    <source>
        <dbReference type="Proteomes" id="UP001610563"/>
    </source>
</evidence>
<gene>
    <name evidence="2" type="ORF">BJX66DRAFT_54079</name>
</gene>
<feature type="region of interest" description="Disordered" evidence="1">
    <location>
        <begin position="48"/>
        <end position="126"/>
    </location>
</feature>
<evidence type="ECO:0000313" key="2">
    <source>
        <dbReference type="EMBL" id="KAL2798208.1"/>
    </source>
</evidence>
<sequence length="126" mass="13990">MVRPYSRVLWSVSRFSCSLVARFLHPGSSFDSSFRILVAFLLTFPPSPPSASQFQPHIRSLSDAKIPPSTTAQSTHSLCSFSRPASRSPSDQQLLSPYSAHPERAKSIGNPPSRPRLYHARSHTQI</sequence>
<accession>A0ABR4GGR0</accession>
<reference evidence="2 3" key="1">
    <citation type="submission" date="2024-07" db="EMBL/GenBank/DDBJ databases">
        <title>Section-level genome sequencing and comparative genomics of Aspergillus sections Usti and Cavernicolus.</title>
        <authorList>
            <consortium name="Lawrence Berkeley National Laboratory"/>
            <person name="Nybo J.L."/>
            <person name="Vesth T.C."/>
            <person name="Theobald S."/>
            <person name="Frisvad J.C."/>
            <person name="Larsen T.O."/>
            <person name="Kjaerboelling I."/>
            <person name="Rothschild-Mancinelli K."/>
            <person name="Lyhne E.K."/>
            <person name="Kogle M.E."/>
            <person name="Barry K."/>
            <person name="Clum A."/>
            <person name="Na H."/>
            <person name="Ledsgaard L."/>
            <person name="Lin J."/>
            <person name="Lipzen A."/>
            <person name="Kuo A."/>
            <person name="Riley R."/>
            <person name="Mondo S."/>
            <person name="Labutti K."/>
            <person name="Haridas S."/>
            <person name="Pangalinan J."/>
            <person name="Salamov A.A."/>
            <person name="Simmons B.A."/>
            <person name="Magnuson J.K."/>
            <person name="Chen J."/>
            <person name="Drula E."/>
            <person name="Henrissat B."/>
            <person name="Wiebenga A."/>
            <person name="Lubbers R.J."/>
            <person name="Gomes A.C."/>
            <person name="Makela M.R."/>
            <person name="Stajich J."/>
            <person name="Grigoriev I.V."/>
            <person name="Mortensen U.H."/>
            <person name="De Vries R.P."/>
            <person name="Baker S.E."/>
            <person name="Andersen M.R."/>
        </authorList>
    </citation>
    <scope>NUCLEOTIDE SEQUENCE [LARGE SCALE GENOMIC DNA]</scope>
    <source>
        <strain evidence="2 3">CBS 209.92</strain>
    </source>
</reference>
<name>A0ABR4GGR0_9EURO</name>